<feature type="compositionally biased region" description="Low complexity" evidence="18">
    <location>
        <begin position="528"/>
        <end position="541"/>
    </location>
</feature>
<evidence type="ECO:0000256" key="7">
    <source>
        <dbReference type="ARBA" id="ARBA00022691"/>
    </source>
</evidence>
<evidence type="ECO:0000313" key="20">
    <source>
        <dbReference type="EMBL" id="CAF0995580.1"/>
    </source>
</evidence>
<evidence type="ECO:0000256" key="18">
    <source>
        <dbReference type="SAM" id="MobiDB-lite"/>
    </source>
</evidence>
<feature type="compositionally biased region" description="Low complexity" evidence="18">
    <location>
        <begin position="553"/>
        <end position="569"/>
    </location>
</feature>
<keyword evidence="22" id="KW-1185">Reference proteome</keyword>
<dbReference type="EMBL" id="CAJOBC010003103">
    <property type="protein sequence ID" value="CAF3767227.1"/>
    <property type="molecule type" value="Genomic_DNA"/>
</dbReference>
<feature type="region of interest" description="Disordered" evidence="18">
    <location>
        <begin position="525"/>
        <end position="596"/>
    </location>
</feature>
<evidence type="ECO:0000256" key="13">
    <source>
        <dbReference type="ARBA" id="ARBA00023163"/>
    </source>
</evidence>
<evidence type="ECO:0000256" key="1">
    <source>
        <dbReference type="ARBA" id="ARBA00001966"/>
    </source>
</evidence>
<dbReference type="Pfam" id="PF03131">
    <property type="entry name" value="bZIP_Maf"/>
    <property type="match status" value="1"/>
</dbReference>
<evidence type="ECO:0000259" key="19">
    <source>
        <dbReference type="PROSITE" id="PS50217"/>
    </source>
</evidence>
<dbReference type="FunFam" id="3.40.50.11840:FF:000001">
    <property type="entry name" value="2-(3-amino-3-carboxypropyl)histidine synthase subunit 1"/>
    <property type="match status" value="1"/>
</dbReference>
<keyword evidence="10" id="KW-0411">Iron-sulfur</keyword>
<evidence type="ECO:0000256" key="11">
    <source>
        <dbReference type="ARBA" id="ARBA00023015"/>
    </source>
</evidence>
<name>A0A814GF75_9BILA</name>
<dbReference type="InterPro" id="IPR016435">
    <property type="entry name" value="DPH1/DPH2"/>
</dbReference>
<comment type="catalytic activity">
    <reaction evidence="17">
        <text>L-histidyl-[translation elongation factor 2] + S-adenosyl-L-methionine = 2-[(3S)-amino-3-carboxypropyl]-L-histidyl-[translation elongation factor 2] + S-methyl-5'-thioadenosine + H(+)</text>
        <dbReference type="Rhea" id="RHEA:36783"/>
        <dbReference type="Rhea" id="RHEA-COMP:9748"/>
        <dbReference type="Rhea" id="RHEA-COMP:9749"/>
        <dbReference type="ChEBI" id="CHEBI:15378"/>
        <dbReference type="ChEBI" id="CHEBI:17509"/>
        <dbReference type="ChEBI" id="CHEBI:29979"/>
        <dbReference type="ChEBI" id="CHEBI:59789"/>
        <dbReference type="ChEBI" id="CHEBI:73995"/>
        <dbReference type="EC" id="2.5.1.108"/>
    </reaction>
</comment>
<keyword evidence="7" id="KW-0949">S-adenosyl-L-methionine</keyword>
<feature type="compositionally biased region" description="Acidic residues" evidence="18">
    <location>
        <begin position="542"/>
        <end position="552"/>
    </location>
</feature>
<evidence type="ECO:0000256" key="16">
    <source>
        <dbReference type="ARBA" id="ARBA00032789"/>
    </source>
</evidence>
<protein>
    <recommendedName>
        <fullName evidence="5">2-(3-amino-3-carboxypropyl)histidine synthase subunit 1</fullName>
        <ecNumber evidence="4">2.5.1.108</ecNumber>
    </recommendedName>
    <alternativeName>
        <fullName evidence="15">Diphthamide biosynthesis protein 1</fullName>
    </alternativeName>
    <alternativeName>
        <fullName evidence="16">Diphtheria toxin resistance protein 1</fullName>
    </alternativeName>
    <alternativeName>
        <fullName evidence="14">S-adenosyl-L-methionine:L-histidine 3-amino-3-carboxypropyltransferase 1</fullName>
    </alternativeName>
</protein>
<dbReference type="InterPro" id="IPR042264">
    <property type="entry name" value="DPH1/DPH2_2"/>
</dbReference>
<dbReference type="Proteomes" id="UP000681722">
    <property type="component" value="Unassembled WGS sequence"/>
</dbReference>
<dbReference type="Proteomes" id="UP000663829">
    <property type="component" value="Unassembled WGS sequence"/>
</dbReference>
<keyword evidence="12" id="KW-0238">DNA-binding</keyword>
<evidence type="ECO:0000256" key="3">
    <source>
        <dbReference type="ARBA" id="ARBA00010173"/>
    </source>
</evidence>
<evidence type="ECO:0000256" key="14">
    <source>
        <dbReference type="ARBA" id="ARBA00031690"/>
    </source>
</evidence>
<comment type="cofactor">
    <cofactor evidence="1">
        <name>[4Fe-4S] cluster</name>
        <dbReference type="ChEBI" id="CHEBI:49883"/>
    </cofactor>
</comment>
<evidence type="ECO:0000256" key="5">
    <source>
        <dbReference type="ARBA" id="ARBA00021915"/>
    </source>
</evidence>
<dbReference type="NCBIfam" id="TIGR00322">
    <property type="entry name" value="diphth2_R"/>
    <property type="match status" value="1"/>
</dbReference>
<evidence type="ECO:0000256" key="6">
    <source>
        <dbReference type="ARBA" id="ARBA00022679"/>
    </source>
</evidence>
<evidence type="ECO:0000256" key="17">
    <source>
        <dbReference type="ARBA" id="ARBA00048403"/>
    </source>
</evidence>
<evidence type="ECO:0000256" key="9">
    <source>
        <dbReference type="ARBA" id="ARBA00023004"/>
    </source>
</evidence>
<accession>A0A814GF75</accession>
<dbReference type="Gene3D" id="3.40.50.11850">
    <property type="entry name" value="Diphthamide synthesis DPH1/DPH2 domain 2"/>
    <property type="match status" value="1"/>
</dbReference>
<dbReference type="GO" id="GO:0090560">
    <property type="term" value="F:2-(3-amino-3-carboxypropyl)histidine synthase activity"/>
    <property type="evidence" value="ECO:0007669"/>
    <property type="project" value="UniProtKB-EC"/>
</dbReference>
<dbReference type="OrthoDB" id="1649088at2759"/>
<evidence type="ECO:0000313" key="22">
    <source>
        <dbReference type="Proteomes" id="UP000663829"/>
    </source>
</evidence>
<dbReference type="Gene3D" id="3.40.50.11840">
    <property type="entry name" value="Diphthamide synthesis DPH1/DPH2 domain 1"/>
    <property type="match status" value="1"/>
</dbReference>
<dbReference type="GO" id="GO:0017183">
    <property type="term" value="P:protein histidyl modification to diphthamide"/>
    <property type="evidence" value="ECO:0007669"/>
    <property type="project" value="UniProtKB-UniPathway"/>
</dbReference>
<dbReference type="PROSITE" id="PS50217">
    <property type="entry name" value="BZIP"/>
    <property type="match status" value="1"/>
</dbReference>
<dbReference type="InterPro" id="IPR004826">
    <property type="entry name" value="bZIP_Maf"/>
</dbReference>
<keyword evidence="13" id="KW-0804">Transcription</keyword>
<dbReference type="EMBL" id="CAJNOQ010003103">
    <property type="protein sequence ID" value="CAF0995580.1"/>
    <property type="molecule type" value="Genomic_DNA"/>
</dbReference>
<comment type="pathway">
    <text evidence="2">Protein modification; peptidyl-diphthamide biosynthesis.</text>
</comment>
<dbReference type="SFLD" id="SFLDS00032">
    <property type="entry name" value="Radical_SAM_3-amino-3-carboxyp"/>
    <property type="match status" value="1"/>
</dbReference>
<dbReference type="InterPro" id="IPR046347">
    <property type="entry name" value="bZIP_sf"/>
</dbReference>
<dbReference type="GO" id="GO:0051536">
    <property type="term" value="F:iron-sulfur cluster binding"/>
    <property type="evidence" value="ECO:0007669"/>
    <property type="project" value="UniProtKB-KW"/>
</dbReference>
<dbReference type="FunFam" id="3.40.50.11860:FF:000002">
    <property type="entry name" value="2-(3-amino-3-carboxypropyl)histidine synthase subunit 1"/>
    <property type="match status" value="1"/>
</dbReference>
<feature type="region of interest" description="Disordered" evidence="18">
    <location>
        <begin position="614"/>
        <end position="652"/>
    </location>
</feature>
<evidence type="ECO:0000256" key="4">
    <source>
        <dbReference type="ARBA" id="ARBA00012221"/>
    </source>
</evidence>
<keyword evidence="8" id="KW-0479">Metal-binding</keyword>
<dbReference type="AlphaFoldDB" id="A0A814GF75"/>
<dbReference type="PROSITE" id="PS00036">
    <property type="entry name" value="BZIP_BASIC"/>
    <property type="match status" value="1"/>
</dbReference>
<dbReference type="Gene3D" id="3.40.50.11860">
    <property type="entry name" value="Diphthamide synthesis DPH1/DPH2 domain 3"/>
    <property type="match status" value="1"/>
</dbReference>
<comment type="caution">
    <text evidence="20">The sequence shown here is derived from an EMBL/GenBank/DDBJ whole genome shotgun (WGS) entry which is preliminary data.</text>
</comment>
<dbReference type="SFLD" id="SFLDG01121">
    <property type="entry name" value="Diphthamide_biosynthesis"/>
    <property type="match status" value="1"/>
</dbReference>
<evidence type="ECO:0000256" key="10">
    <source>
        <dbReference type="ARBA" id="ARBA00023014"/>
    </source>
</evidence>
<dbReference type="SMART" id="SM00338">
    <property type="entry name" value="BRLZ"/>
    <property type="match status" value="1"/>
</dbReference>
<dbReference type="GO" id="GO:0006357">
    <property type="term" value="P:regulation of transcription by RNA polymerase II"/>
    <property type="evidence" value="ECO:0007669"/>
    <property type="project" value="InterPro"/>
</dbReference>
<dbReference type="PANTHER" id="PTHR10762">
    <property type="entry name" value="DIPHTHAMIDE BIOSYNTHESIS PROTEIN"/>
    <property type="match status" value="1"/>
</dbReference>
<keyword evidence="9" id="KW-0408">Iron</keyword>
<dbReference type="FunFam" id="3.40.50.11850:FF:000001">
    <property type="entry name" value="2-(3-amino-3-carboxypropyl)histidine synthase subunit 1"/>
    <property type="match status" value="1"/>
</dbReference>
<evidence type="ECO:0000256" key="12">
    <source>
        <dbReference type="ARBA" id="ARBA00023125"/>
    </source>
</evidence>
<proteinExistence type="inferred from homology"/>
<reference evidence="20" key="1">
    <citation type="submission" date="2021-02" db="EMBL/GenBank/DDBJ databases">
        <authorList>
            <person name="Nowell W R."/>
        </authorList>
    </citation>
    <scope>NUCLEOTIDE SEQUENCE</scope>
</reference>
<dbReference type="Pfam" id="PF01866">
    <property type="entry name" value="Diphthamide_syn"/>
    <property type="match status" value="1"/>
</dbReference>
<evidence type="ECO:0000256" key="8">
    <source>
        <dbReference type="ARBA" id="ARBA00022723"/>
    </source>
</evidence>
<keyword evidence="6" id="KW-0808">Transferase</keyword>
<dbReference type="InterPro" id="IPR004827">
    <property type="entry name" value="bZIP"/>
</dbReference>
<dbReference type="InterPro" id="IPR042263">
    <property type="entry name" value="DPH1/DPH2_1"/>
</dbReference>
<dbReference type="Gene3D" id="1.20.5.170">
    <property type="match status" value="1"/>
</dbReference>
<dbReference type="PRINTS" id="PR00042">
    <property type="entry name" value="LEUZIPPRFOS"/>
</dbReference>
<dbReference type="UniPathway" id="UPA00559"/>
<evidence type="ECO:0000256" key="2">
    <source>
        <dbReference type="ARBA" id="ARBA00005156"/>
    </source>
</evidence>
<keyword evidence="11" id="KW-0805">Transcription regulation</keyword>
<evidence type="ECO:0000256" key="15">
    <source>
        <dbReference type="ARBA" id="ARBA00032574"/>
    </source>
</evidence>
<dbReference type="GO" id="GO:0046872">
    <property type="term" value="F:metal ion binding"/>
    <property type="evidence" value="ECO:0007669"/>
    <property type="project" value="UniProtKB-KW"/>
</dbReference>
<gene>
    <name evidence="20" type="ORF">GPM918_LOCUS13481</name>
    <name evidence="21" type="ORF">SRO942_LOCUS13481</name>
</gene>
<dbReference type="InterPro" id="IPR042265">
    <property type="entry name" value="DPH1/DPH2_3"/>
</dbReference>
<dbReference type="InterPro" id="IPR000837">
    <property type="entry name" value="AP-1"/>
</dbReference>
<dbReference type="EC" id="2.5.1.108" evidence="4"/>
<organism evidence="20 22">
    <name type="scientific">Didymodactylos carnosus</name>
    <dbReference type="NCBI Taxonomy" id="1234261"/>
    <lineage>
        <taxon>Eukaryota</taxon>
        <taxon>Metazoa</taxon>
        <taxon>Spiralia</taxon>
        <taxon>Gnathifera</taxon>
        <taxon>Rotifera</taxon>
        <taxon>Eurotatoria</taxon>
        <taxon>Bdelloidea</taxon>
        <taxon>Philodinida</taxon>
        <taxon>Philodinidae</taxon>
        <taxon>Didymodactylos</taxon>
    </lineage>
</organism>
<dbReference type="SUPFAM" id="SSF57959">
    <property type="entry name" value="Leucine zipper domain"/>
    <property type="match status" value="1"/>
</dbReference>
<dbReference type="GO" id="GO:0003700">
    <property type="term" value="F:DNA-binding transcription factor activity"/>
    <property type="evidence" value="ECO:0007669"/>
    <property type="project" value="InterPro"/>
</dbReference>
<comment type="similarity">
    <text evidence="3">Belongs to the DPH1/DPH2 family. DPH1 subfamily.</text>
</comment>
<dbReference type="PANTHER" id="PTHR10762:SF1">
    <property type="entry name" value="2-(3-AMINO-3-CARBOXYPROPYL)HISTIDINE SYNTHASE SUBUNIT 1"/>
    <property type="match status" value="1"/>
</dbReference>
<feature type="compositionally biased region" description="Basic and acidic residues" evidence="18">
    <location>
        <begin position="570"/>
        <end position="581"/>
    </location>
</feature>
<sequence>MSIKTVSRSNMNQIPNDILNDKELNEQMKQLPENYNFEIHKTIWRIRTLKAKRVAMQMPEGLFVFACTIADILKTFTNVDIVLMGDVAYGACCIDDYGARALKCDLLIHYGHSCLVPIDETPGINILYIFVDIQINVQHLIDTIKHNFKSDIKLALVSTIQFLRTLQIVSQELKSQYADIILPQTKPLSPGEILGCTSPVIDKSYSILYIGDGRFHIESMMIHNPHCQAYKYDPYSKELTQEYYDTTTMHSVRQNEIKKAAQGKIWGIILGSLGRQGSPKVLETIKKRLSANEKSFIQVVMPELMPEKLQLFKQVDAWIQTSCPRLSIDWGAGFQTPILTPYEAMVALQQVEWQKIYPMDFYSQNSLGPWTPNNGENRPLKQRQQRKKIEIVYDDKNLLNGTDQTILKIYSSKMSQPTAEKSVQTQENLFNPNIIINTLNNYHENTTTEVANTLVSMATVAQRPNGKQTSFTCISPQSTHALPVISLADYNCIPTASVLQANVQTKLLAKSVSVDNNRRDLIVENDVQTQETTTISNTTNNDNDECSMDDTSFDSSMSTSNYQSSSNTTSDKKTEGKDSNNNKKRSSYKMKTSLMKKNEDEEIIQYGPIAVRPRKRTAPTLANGRKSKDEFLPPDEDVRRKQRRERNKQAAAKCRRKRNDLKDILEKEERVLMEQQDGLKHSLDSLTEHKQQLESILQRHLSQCTKKLKISTPTTNNITNTNSLNHSNILTNKEIRNDEIKSHYQSQHHILTTVNQTPSTISIDNNNNNGKNSAVTINLANINPNDLFTLNSSRTVTVPATTSTNTGDVSIPMITIHIGPEFAQALLQMQQNAVSVEQKSKLTELFDTRPLAMTLTNLNCLPNNNNSTTIPTLTLAPSSTTTSAALDIQNKNTISNIKNNNND</sequence>
<dbReference type="GO" id="GO:0003677">
    <property type="term" value="F:DNA binding"/>
    <property type="evidence" value="ECO:0007669"/>
    <property type="project" value="UniProtKB-KW"/>
</dbReference>
<dbReference type="CDD" id="cd14721">
    <property type="entry name" value="bZIP_Fos"/>
    <property type="match status" value="1"/>
</dbReference>
<feature type="domain" description="BZIP" evidence="19">
    <location>
        <begin position="637"/>
        <end position="700"/>
    </location>
</feature>
<feature type="compositionally biased region" description="Basic and acidic residues" evidence="18">
    <location>
        <begin position="626"/>
        <end position="639"/>
    </location>
</feature>
<evidence type="ECO:0000313" key="21">
    <source>
        <dbReference type="EMBL" id="CAF3767227.1"/>
    </source>
</evidence>